<dbReference type="InterPro" id="IPR029069">
    <property type="entry name" value="HotDog_dom_sf"/>
</dbReference>
<evidence type="ECO:0000259" key="2">
    <source>
        <dbReference type="Pfam" id="PF03061"/>
    </source>
</evidence>
<evidence type="ECO:0000313" key="4">
    <source>
        <dbReference type="Proteomes" id="UP000433493"/>
    </source>
</evidence>
<dbReference type="CDD" id="cd03443">
    <property type="entry name" value="PaaI_thioesterase"/>
    <property type="match status" value="1"/>
</dbReference>
<gene>
    <name evidence="3" type="ORF">F8O05_04270</name>
</gene>
<dbReference type="AlphaFoldDB" id="A0A7J5BF08"/>
<dbReference type="SUPFAM" id="SSF54637">
    <property type="entry name" value="Thioesterase/thiol ester dehydrase-isomerase"/>
    <property type="match status" value="1"/>
</dbReference>
<dbReference type="OrthoDB" id="32575at2"/>
<evidence type="ECO:0000313" key="3">
    <source>
        <dbReference type="EMBL" id="KAB1644244.1"/>
    </source>
</evidence>
<dbReference type="GO" id="GO:0016289">
    <property type="term" value="F:acyl-CoA hydrolase activity"/>
    <property type="evidence" value="ECO:0007669"/>
    <property type="project" value="UniProtKB-ARBA"/>
</dbReference>
<dbReference type="InterPro" id="IPR052723">
    <property type="entry name" value="Acyl-CoA_thioesterase_PaaI"/>
</dbReference>
<dbReference type="Proteomes" id="UP000433493">
    <property type="component" value="Unassembled WGS sequence"/>
</dbReference>
<dbReference type="InterPro" id="IPR006683">
    <property type="entry name" value="Thioestr_dom"/>
</dbReference>
<evidence type="ECO:0000256" key="1">
    <source>
        <dbReference type="ARBA" id="ARBA00022801"/>
    </source>
</evidence>
<proteinExistence type="predicted"/>
<dbReference type="PANTHER" id="PTHR42856">
    <property type="entry name" value="ACYL-COENZYME A THIOESTERASE PAAI"/>
    <property type="match status" value="1"/>
</dbReference>
<dbReference type="InterPro" id="IPR003736">
    <property type="entry name" value="PAAI_dom"/>
</dbReference>
<reference evidence="3 4" key="1">
    <citation type="submission" date="2019-09" db="EMBL/GenBank/DDBJ databases">
        <title>Phylogeny of genus Pseudoclavibacter and closely related genus.</title>
        <authorList>
            <person name="Li Y."/>
        </authorList>
    </citation>
    <scope>NUCLEOTIDE SEQUENCE [LARGE SCALE GENOMIC DNA]</scope>
    <source>
        <strain evidence="3 4">KCTC 13959</strain>
    </source>
</reference>
<dbReference type="NCBIfam" id="TIGR00369">
    <property type="entry name" value="unchar_dom_1"/>
    <property type="match status" value="1"/>
</dbReference>
<feature type="domain" description="Thioesterase" evidence="2">
    <location>
        <begin position="50"/>
        <end position="121"/>
    </location>
</feature>
<sequence length="145" mass="16021">MAERDLAQHHPVLKDDFASQWMGIRVNKAQYGDVEIQMELRQEMLNGFAMAHGGMVFAFADSAFAMACNDPTDTEHITVASGVDVNFLRSARAGQTLTARARAVHQGRSGLYDIEVTAQDSKGSQPELILVFRGRSRTIPRPKTD</sequence>
<dbReference type="Pfam" id="PF03061">
    <property type="entry name" value="4HBT"/>
    <property type="match status" value="1"/>
</dbReference>
<dbReference type="PANTHER" id="PTHR42856:SF1">
    <property type="entry name" value="ACYL-COENZYME A THIOESTERASE PAAI"/>
    <property type="match status" value="1"/>
</dbReference>
<protein>
    <submittedName>
        <fullName evidence="3">Hotdog fold thioesterase</fullName>
    </submittedName>
</protein>
<comment type="caution">
    <text evidence="3">The sequence shown here is derived from an EMBL/GenBank/DDBJ whole genome shotgun (WGS) entry which is preliminary data.</text>
</comment>
<organism evidence="3 4">
    <name type="scientific">Gulosibacter chungangensis</name>
    <dbReference type="NCBI Taxonomy" id="979746"/>
    <lineage>
        <taxon>Bacteria</taxon>
        <taxon>Bacillati</taxon>
        <taxon>Actinomycetota</taxon>
        <taxon>Actinomycetes</taxon>
        <taxon>Micrococcales</taxon>
        <taxon>Microbacteriaceae</taxon>
        <taxon>Gulosibacter</taxon>
    </lineage>
</organism>
<dbReference type="EMBL" id="WBKB01000002">
    <property type="protein sequence ID" value="KAB1644244.1"/>
    <property type="molecule type" value="Genomic_DNA"/>
</dbReference>
<name>A0A7J5BF08_9MICO</name>
<accession>A0A7J5BF08</accession>
<keyword evidence="4" id="KW-1185">Reference proteome</keyword>
<dbReference type="Gene3D" id="3.10.129.10">
    <property type="entry name" value="Hotdog Thioesterase"/>
    <property type="match status" value="1"/>
</dbReference>
<keyword evidence="1" id="KW-0378">Hydrolase</keyword>